<name>A0A9X0AAA3_9HELO</name>
<evidence type="ECO:0000313" key="2">
    <source>
        <dbReference type="EMBL" id="KAJ8059036.1"/>
    </source>
</evidence>
<sequence length="76" mass="8145">MKLLPDYAAMPALNSETSNPKSYKISVIASPGLRFVVNPSSTSSKTSLASSETHRPPPGTCFIKDLNHETIKACIP</sequence>
<reference evidence="2" key="1">
    <citation type="submission" date="2022-11" db="EMBL/GenBank/DDBJ databases">
        <title>Genome Resource of Sclerotinia nivalis Strain SnTB1, a Plant Pathogen Isolated from American Ginseng.</title>
        <authorList>
            <person name="Fan S."/>
        </authorList>
    </citation>
    <scope>NUCLEOTIDE SEQUENCE</scope>
    <source>
        <strain evidence="2">SnTB1</strain>
    </source>
</reference>
<accession>A0A9X0AAA3</accession>
<evidence type="ECO:0000256" key="1">
    <source>
        <dbReference type="SAM" id="MobiDB-lite"/>
    </source>
</evidence>
<comment type="caution">
    <text evidence="2">The sequence shown here is derived from an EMBL/GenBank/DDBJ whole genome shotgun (WGS) entry which is preliminary data.</text>
</comment>
<dbReference type="Proteomes" id="UP001152300">
    <property type="component" value="Unassembled WGS sequence"/>
</dbReference>
<keyword evidence="3" id="KW-1185">Reference proteome</keyword>
<dbReference type="EMBL" id="JAPEIS010000015">
    <property type="protein sequence ID" value="KAJ8059036.1"/>
    <property type="molecule type" value="Genomic_DNA"/>
</dbReference>
<protein>
    <submittedName>
        <fullName evidence="2">Uncharacterized protein</fullName>
    </submittedName>
</protein>
<dbReference type="AlphaFoldDB" id="A0A9X0AAA3"/>
<feature type="region of interest" description="Disordered" evidence="1">
    <location>
        <begin position="39"/>
        <end position="62"/>
    </location>
</feature>
<organism evidence="2 3">
    <name type="scientific">Sclerotinia nivalis</name>
    <dbReference type="NCBI Taxonomy" id="352851"/>
    <lineage>
        <taxon>Eukaryota</taxon>
        <taxon>Fungi</taxon>
        <taxon>Dikarya</taxon>
        <taxon>Ascomycota</taxon>
        <taxon>Pezizomycotina</taxon>
        <taxon>Leotiomycetes</taxon>
        <taxon>Helotiales</taxon>
        <taxon>Sclerotiniaceae</taxon>
        <taxon>Sclerotinia</taxon>
    </lineage>
</organism>
<feature type="compositionally biased region" description="Low complexity" evidence="1">
    <location>
        <begin position="40"/>
        <end position="51"/>
    </location>
</feature>
<gene>
    <name evidence="2" type="ORF">OCU04_012016</name>
</gene>
<proteinExistence type="predicted"/>
<evidence type="ECO:0000313" key="3">
    <source>
        <dbReference type="Proteomes" id="UP001152300"/>
    </source>
</evidence>